<proteinExistence type="predicted"/>
<keyword evidence="1" id="KW-0808">Transferase</keyword>
<organism evidence="1 2">
    <name type="scientific">Azospirillum thermophilum</name>
    <dbReference type="NCBI Taxonomy" id="2202148"/>
    <lineage>
        <taxon>Bacteria</taxon>
        <taxon>Pseudomonadati</taxon>
        <taxon>Pseudomonadota</taxon>
        <taxon>Alphaproteobacteria</taxon>
        <taxon>Rhodospirillales</taxon>
        <taxon>Azospirillaceae</taxon>
        <taxon>Azospirillum</taxon>
    </lineage>
</organism>
<dbReference type="Pfam" id="PF13207">
    <property type="entry name" value="AAA_17"/>
    <property type="match status" value="1"/>
</dbReference>
<name>A0A2S2CZC4_9PROT</name>
<dbReference type="OrthoDB" id="7585185at2"/>
<sequence>MNRRRVVALVGLSGVGKSTHLKAARGKIVFEHLQASELIKEERERQNNEPIDRDLLRGGNIDENQALLVSGFMRRAPKEGLVVLDGHVVIDTPTGLTEIPPSVFLSIGVSRFLALVDDVRNIALRRSSDSQRKRPLRSIEELAEHQERSVLAAYRAALALGAPLFVLPLTEDLDIAALLDL</sequence>
<dbReference type="KEGG" id="azz:DEW08_27900"/>
<dbReference type="AlphaFoldDB" id="A0A2S2CZC4"/>
<geneLocation type="plasmid" evidence="1 2">
    <name>unnamed3</name>
</geneLocation>
<reference evidence="2" key="1">
    <citation type="submission" date="2018-05" db="EMBL/GenBank/DDBJ databases">
        <title>Azospirillum thermophila sp. nov., a novel isolated from hot spring.</title>
        <authorList>
            <person name="Zhao Z."/>
        </authorList>
    </citation>
    <scope>NUCLEOTIDE SEQUENCE [LARGE SCALE GENOMIC DNA]</scope>
    <source>
        <strain evidence="2">CFH 70021</strain>
        <plasmid evidence="2">unnamed3</plasmid>
    </source>
</reference>
<dbReference type="SUPFAM" id="SSF52540">
    <property type="entry name" value="P-loop containing nucleoside triphosphate hydrolases"/>
    <property type="match status" value="1"/>
</dbReference>
<protein>
    <submittedName>
        <fullName evidence="1">Adenylate kinase</fullName>
    </submittedName>
</protein>
<gene>
    <name evidence="1" type="ORF">DEW08_27900</name>
</gene>
<dbReference type="EMBL" id="CP029358">
    <property type="protein sequence ID" value="AWK89856.1"/>
    <property type="molecule type" value="Genomic_DNA"/>
</dbReference>
<dbReference type="RefSeq" id="WP_109333570.1">
    <property type="nucleotide sequence ID" value="NZ_CP029358.1"/>
</dbReference>
<dbReference type="InterPro" id="IPR027417">
    <property type="entry name" value="P-loop_NTPase"/>
</dbReference>
<dbReference type="GO" id="GO:0016301">
    <property type="term" value="F:kinase activity"/>
    <property type="evidence" value="ECO:0007669"/>
    <property type="project" value="UniProtKB-KW"/>
</dbReference>
<dbReference type="Gene3D" id="3.40.50.300">
    <property type="entry name" value="P-loop containing nucleotide triphosphate hydrolases"/>
    <property type="match status" value="1"/>
</dbReference>
<evidence type="ECO:0000313" key="1">
    <source>
        <dbReference type="EMBL" id="AWK89856.1"/>
    </source>
</evidence>
<keyword evidence="1" id="KW-0614">Plasmid</keyword>
<evidence type="ECO:0000313" key="2">
    <source>
        <dbReference type="Proteomes" id="UP000245629"/>
    </source>
</evidence>
<accession>A0A2S2CZC4</accession>
<dbReference type="Proteomes" id="UP000245629">
    <property type="component" value="Plasmid unnamed3"/>
</dbReference>
<keyword evidence="2" id="KW-1185">Reference proteome</keyword>
<keyword evidence="1" id="KW-0418">Kinase</keyword>